<evidence type="ECO:0000259" key="3">
    <source>
        <dbReference type="SMART" id="SM01302"/>
    </source>
</evidence>
<dbReference type="PANTHER" id="PTHR12848:SF16">
    <property type="entry name" value="REGULATORY-ASSOCIATED PROTEIN OF MTOR"/>
    <property type="match status" value="1"/>
</dbReference>
<accession>A0A4C1UXM7</accession>
<dbReference type="AlphaFoldDB" id="A0A4C1UXM7"/>
<evidence type="ECO:0000313" key="5">
    <source>
        <dbReference type="Proteomes" id="UP000299102"/>
    </source>
</evidence>
<keyword evidence="2" id="KW-0677">Repeat</keyword>
<dbReference type="PANTHER" id="PTHR12848">
    <property type="entry name" value="REGULATORY-ASSOCIATED PROTEIN OF MTOR"/>
    <property type="match status" value="1"/>
</dbReference>
<dbReference type="GO" id="GO:0031931">
    <property type="term" value="C:TORC1 complex"/>
    <property type="evidence" value="ECO:0007669"/>
    <property type="project" value="InterPro"/>
</dbReference>
<dbReference type="GO" id="GO:0005737">
    <property type="term" value="C:cytoplasm"/>
    <property type="evidence" value="ECO:0007669"/>
    <property type="project" value="TreeGrafter"/>
</dbReference>
<evidence type="ECO:0000313" key="4">
    <source>
        <dbReference type="EMBL" id="GBP30766.1"/>
    </source>
</evidence>
<comment type="caution">
    <text evidence="4">The sequence shown here is derived from an EMBL/GenBank/DDBJ whole genome shotgun (WGS) entry which is preliminary data.</text>
</comment>
<evidence type="ECO:0000256" key="1">
    <source>
        <dbReference type="ARBA" id="ARBA00022574"/>
    </source>
</evidence>
<protein>
    <submittedName>
        <fullName evidence="4">Regulatory-associated protein of mTOR</fullName>
    </submittedName>
</protein>
<reference evidence="4 5" key="1">
    <citation type="journal article" date="2019" name="Commun. Biol.">
        <title>The bagworm genome reveals a unique fibroin gene that provides high tensile strength.</title>
        <authorList>
            <person name="Kono N."/>
            <person name="Nakamura H."/>
            <person name="Ohtoshi R."/>
            <person name="Tomita M."/>
            <person name="Numata K."/>
            <person name="Arakawa K."/>
        </authorList>
    </citation>
    <scope>NUCLEOTIDE SEQUENCE [LARGE SCALE GENOMIC DNA]</scope>
</reference>
<gene>
    <name evidence="4" type="primary">Rptor</name>
    <name evidence="4" type="ORF">EVAR_82508_1</name>
</gene>
<keyword evidence="1" id="KW-0853">WD repeat</keyword>
<dbReference type="PRINTS" id="PR01547">
    <property type="entry name" value="YEAST176DUF"/>
</dbReference>
<organism evidence="4 5">
    <name type="scientific">Eumeta variegata</name>
    <name type="common">Bagworm moth</name>
    <name type="synonym">Eumeta japonica</name>
    <dbReference type="NCBI Taxonomy" id="151549"/>
    <lineage>
        <taxon>Eukaryota</taxon>
        <taxon>Metazoa</taxon>
        <taxon>Ecdysozoa</taxon>
        <taxon>Arthropoda</taxon>
        <taxon>Hexapoda</taxon>
        <taxon>Insecta</taxon>
        <taxon>Pterygota</taxon>
        <taxon>Neoptera</taxon>
        <taxon>Endopterygota</taxon>
        <taxon>Lepidoptera</taxon>
        <taxon>Glossata</taxon>
        <taxon>Ditrysia</taxon>
        <taxon>Tineoidea</taxon>
        <taxon>Psychidae</taxon>
        <taxon>Oiketicinae</taxon>
        <taxon>Eumeta</taxon>
    </lineage>
</organism>
<dbReference type="Pfam" id="PF14538">
    <property type="entry name" value="Raptor_N"/>
    <property type="match status" value="1"/>
</dbReference>
<dbReference type="GO" id="GO:0038202">
    <property type="term" value="P:TORC1 signaling"/>
    <property type="evidence" value="ECO:0007669"/>
    <property type="project" value="TreeGrafter"/>
</dbReference>
<dbReference type="GO" id="GO:0030674">
    <property type="term" value="F:protein-macromolecule adaptor activity"/>
    <property type="evidence" value="ECO:0007669"/>
    <property type="project" value="TreeGrafter"/>
</dbReference>
<sequence length="190" mass="21374">MSEMPPYLIGKVEDNCARGDGEPSSEISDWDLPLSFDKPRHLEPIKGADRIEHSWRIKEKYKTHCVALVLCLNVGVDPPDIVKTQPCARLECWIDPLSLSPSKALESIGQALQGQYERWQPRARYKQSLDPTSEEVRQCTSLCTMGTDSHECHWTIWLFGLGSCDNHTCATPSSAIDDATAWRYLAAIKN</sequence>
<dbReference type="GO" id="GO:0009267">
    <property type="term" value="P:cellular response to starvation"/>
    <property type="evidence" value="ECO:0007669"/>
    <property type="project" value="TreeGrafter"/>
</dbReference>
<feature type="domain" description="Raptor N-terminal CASPase-like" evidence="3">
    <location>
        <begin position="60"/>
        <end position="175"/>
    </location>
</feature>
<dbReference type="GO" id="GO:0071230">
    <property type="term" value="P:cellular response to amino acid stimulus"/>
    <property type="evidence" value="ECO:0007669"/>
    <property type="project" value="TreeGrafter"/>
</dbReference>
<dbReference type="OrthoDB" id="10262360at2759"/>
<keyword evidence="5" id="KW-1185">Reference proteome</keyword>
<dbReference type="EMBL" id="BGZK01000237">
    <property type="protein sequence ID" value="GBP30766.1"/>
    <property type="molecule type" value="Genomic_DNA"/>
</dbReference>
<name>A0A4C1UXM7_EUMVA</name>
<dbReference type="GO" id="GO:0030307">
    <property type="term" value="P:positive regulation of cell growth"/>
    <property type="evidence" value="ECO:0007669"/>
    <property type="project" value="TreeGrafter"/>
</dbReference>
<proteinExistence type="predicted"/>
<dbReference type="GO" id="GO:0010506">
    <property type="term" value="P:regulation of autophagy"/>
    <property type="evidence" value="ECO:0007669"/>
    <property type="project" value="TreeGrafter"/>
</dbReference>
<dbReference type="Proteomes" id="UP000299102">
    <property type="component" value="Unassembled WGS sequence"/>
</dbReference>
<evidence type="ECO:0000256" key="2">
    <source>
        <dbReference type="ARBA" id="ARBA00022737"/>
    </source>
</evidence>
<dbReference type="STRING" id="151549.A0A4C1UXM7"/>
<dbReference type="InterPro" id="IPR004083">
    <property type="entry name" value="Raptor"/>
</dbReference>
<dbReference type="SMART" id="SM01302">
    <property type="entry name" value="Raptor_N"/>
    <property type="match status" value="1"/>
</dbReference>
<dbReference type="InterPro" id="IPR029347">
    <property type="entry name" value="Raptor_N"/>
</dbReference>